<dbReference type="PANTHER" id="PTHR30538">
    <property type="entry name" value="LYSINE 2,3-AMINOMUTASE-RELATED"/>
    <property type="match status" value="1"/>
</dbReference>
<evidence type="ECO:0000313" key="8">
    <source>
        <dbReference type="EMBL" id="QIS23892.1"/>
    </source>
</evidence>
<dbReference type="AlphaFoldDB" id="A0A6G9ZEE6"/>
<accession>A0A6G9ZEE6</accession>
<dbReference type="Gene3D" id="3.20.20.70">
    <property type="entry name" value="Aldolase class I"/>
    <property type="match status" value="1"/>
</dbReference>
<dbReference type="InterPro" id="IPR013785">
    <property type="entry name" value="Aldolase_TIM"/>
</dbReference>
<keyword evidence="6" id="KW-0408">Iron</keyword>
<dbReference type="SFLD" id="SFLDS00029">
    <property type="entry name" value="Radical_SAM"/>
    <property type="match status" value="1"/>
</dbReference>
<keyword evidence="2" id="KW-0004">4Fe-4S</keyword>
<reference evidence="8 9" key="1">
    <citation type="journal article" date="2019" name="ACS Chem. Biol.">
        <title>Identification and Mobilization of a Cryptic Antibiotic Biosynthesis Gene Locus from a Human-Pathogenic Nocardia Isolate.</title>
        <authorList>
            <person name="Herisse M."/>
            <person name="Ishida K."/>
            <person name="Porter J.L."/>
            <person name="Howden B."/>
            <person name="Hertweck C."/>
            <person name="Stinear T.P."/>
            <person name="Pidot S.J."/>
        </authorList>
    </citation>
    <scope>NUCLEOTIDE SEQUENCE [LARGE SCALE GENOMIC DNA]</scope>
    <source>
        <strain evidence="8 9">AUSMDU00012715</strain>
    </source>
</reference>
<dbReference type="SFLD" id="SFLDG01070">
    <property type="entry name" value="PLP-dependent"/>
    <property type="match status" value="1"/>
</dbReference>
<organism evidence="8 9">
    <name type="scientific">Nocardia terpenica</name>
    <dbReference type="NCBI Taxonomy" id="455432"/>
    <lineage>
        <taxon>Bacteria</taxon>
        <taxon>Bacillati</taxon>
        <taxon>Actinomycetota</taxon>
        <taxon>Actinomycetes</taxon>
        <taxon>Mycobacteriales</taxon>
        <taxon>Nocardiaceae</taxon>
        <taxon>Nocardia</taxon>
    </lineage>
</organism>
<sequence length="429" mass="48561">MHPPVRSFRAYTTRHLDELTSRAGLSPAERLAVRAVATVLPFRTNGYVVDQLIDWSAAPDDPIYRLVFPQADMLPPEDVAVIADLLTARAPRPEIEAAAHAVRMKLNPHPAGQRQLNVPEQDDEPLPGMQHKYRETVLFFPDRGQTCHAYCTYCFRWAQFVGEPDLKIAGGNLDRLVGYVTAHPEVTSVLITGGDAMIMSEPVLRRYVDPLLRLEQLESIRIGTKSLAYWPQKFVTDPDADDMLRLFERVRAAGKNLAFMAHFSHPRELEPPVVAEAMRRITGTGATIRTQAPLIRSINDEPRIWETMWRNQVRLGSVPYYMFVERDTGPRDYFAVPLTRAYEIFRNAYKNVSGLARTVRGPSMSATPGKVCVDGLVEVNGDQVFQLHFIQARDPELVNRPFFAKYDPAAVWLDQLTPAFADRFPFETD</sequence>
<dbReference type="GO" id="GO:0003824">
    <property type="term" value="F:catalytic activity"/>
    <property type="evidence" value="ECO:0007669"/>
    <property type="project" value="InterPro"/>
</dbReference>
<dbReference type="PANTHER" id="PTHR30538:SF0">
    <property type="entry name" value="L-LYSINE 2,3-AMINOMUTASE AQ_1632-RELATED"/>
    <property type="match status" value="1"/>
</dbReference>
<evidence type="ECO:0000256" key="5">
    <source>
        <dbReference type="ARBA" id="ARBA00022898"/>
    </source>
</evidence>
<evidence type="ECO:0000256" key="1">
    <source>
        <dbReference type="ARBA" id="ARBA00001933"/>
    </source>
</evidence>
<protein>
    <submittedName>
        <fullName evidence="8">Lysine 2,3-aminomutase</fullName>
    </submittedName>
</protein>
<keyword evidence="7" id="KW-0411">Iron-sulfur</keyword>
<evidence type="ECO:0000256" key="6">
    <source>
        <dbReference type="ARBA" id="ARBA00023004"/>
    </source>
</evidence>
<keyword evidence="5" id="KW-0663">Pyridoxal phosphate</keyword>
<dbReference type="GO" id="GO:0051539">
    <property type="term" value="F:4 iron, 4 sulfur cluster binding"/>
    <property type="evidence" value="ECO:0007669"/>
    <property type="project" value="UniProtKB-KW"/>
</dbReference>
<gene>
    <name evidence="8" type="ORF">F6W96_01375</name>
</gene>
<dbReference type="InterPro" id="IPR058240">
    <property type="entry name" value="rSAM_sf"/>
</dbReference>
<evidence type="ECO:0000313" key="9">
    <source>
        <dbReference type="Proteomes" id="UP000500953"/>
    </source>
</evidence>
<dbReference type="InterPro" id="IPR007197">
    <property type="entry name" value="rSAM"/>
</dbReference>
<evidence type="ECO:0000256" key="7">
    <source>
        <dbReference type="ARBA" id="ARBA00023014"/>
    </source>
</evidence>
<evidence type="ECO:0000256" key="2">
    <source>
        <dbReference type="ARBA" id="ARBA00022485"/>
    </source>
</evidence>
<keyword evidence="3" id="KW-0949">S-adenosyl-L-methionine</keyword>
<keyword evidence="4" id="KW-0479">Metal-binding</keyword>
<dbReference type="EMBL" id="CP046173">
    <property type="protein sequence ID" value="QIS23892.1"/>
    <property type="molecule type" value="Genomic_DNA"/>
</dbReference>
<dbReference type="Proteomes" id="UP000500953">
    <property type="component" value="Chromosome"/>
</dbReference>
<dbReference type="GO" id="GO:0046872">
    <property type="term" value="F:metal ion binding"/>
    <property type="evidence" value="ECO:0007669"/>
    <property type="project" value="UniProtKB-KW"/>
</dbReference>
<dbReference type="SUPFAM" id="SSF102114">
    <property type="entry name" value="Radical SAM enzymes"/>
    <property type="match status" value="1"/>
</dbReference>
<comment type="cofactor">
    <cofactor evidence="1">
        <name>pyridoxal 5'-phosphate</name>
        <dbReference type="ChEBI" id="CHEBI:597326"/>
    </cofactor>
</comment>
<evidence type="ECO:0000256" key="3">
    <source>
        <dbReference type="ARBA" id="ARBA00022691"/>
    </source>
</evidence>
<dbReference type="InterPro" id="IPR003739">
    <property type="entry name" value="Lys_aminomutase/Glu_NH3_mut"/>
</dbReference>
<proteinExistence type="predicted"/>
<evidence type="ECO:0000256" key="4">
    <source>
        <dbReference type="ARBA" id="ARBA00022723"/>
    </source>
</evidence>
<name>A0A6G9ZEE6_9NOCA</name>